<dbReference type="CDD" id="cd00190">
    <property type="entry name" value="Tryp_SPc"/>
    <property type="match status" value="1"/>
</dbReference>
<proteinExistence type="inferred from homology"/>
<evidence type="ECO:0000256" key="2">
    <source>
        <dbReference type="ARBA" id="ARBA00022801"/>
    </source>
</evidence>
<evidence type="ECO:0000256" key="5">
    <source>
        <dbReference type="ARBA" id="ARBA00024195"/>
    </source>
</evidence>
<name>A0A6G5A829_RHIMP</name>
<evidence type="ECO:0000313" key="7">
    <source>
        <dbReference type="EMBL" id="NIE46393.1"/>
    </source>
</evidence>
<keyword evidence="4" id="KW-1015">Disulfide bond</keyword>
<dbReference type="EMBL" id="GIKN01004120">
    <property type="protein sequence ID" value="NIE46393.1"/>
    <property type="molecule type" value="Transcribed_RNA"/>
</dbReference>
<evidence type="ECO:0000256" key="3">
    <source>
        <dbReference type="ARBA" id="ARBA00022825"/>
    </source>
</evidence>
<dbReference type="SMART" id="SM00020">
    <property type="entry name" value="Tryp_SPc"/>
    <property type="match status" value="1"/>
</dbReference>
<reference evidence="7" key="1">
    <citation type="submission" date="2020-03" db="EMBL/GenBank/DDBJ databases">
        <title>A transcriptome and proteome of the tick Rhipicephalus microplus shaped by the genetic composition of its hosts and developmental stage.</title>
        <authorList>
            <person name="Garcia G.R."/>
            <person name="Ribeiro J.M.C."/>
            <person name="Maruyama S.R."/>
            <person name="Gardinasse L.G."/>
            <person name="Nelson K."/>
            <person name="Ferreira B.R."/>
            <person name="Andrade T.G."/>
            <person name="Santos I.K.F.M."/>
        </authorList>
    </citation>
    <scope>NUCLEOTIDE SEQUENCE</scope>
    <source>
        <strain evidence="7">NSGR</strain>
        <tissue evidence="7">Salivary glands</tissue>
    </source>
</reference>
<evidence type="ECO:0000259" key="6">
    <source>
        <dbReference type="PROSITE" id="PS50240"/>
    </source>
</evidence>
<keyword evidence="1 7" id="KW-0645">Protease</keyword>
<dbReference type="AlphaFoldDB" id="A0A6G5A829"/>
<keyword evidence="3" id="KW-0720">Serine protease</keyword>
<dbReference type="Gene3D" id="2.40.10.10">
    <property type="entry name" value="Trypsin-like serine proteases"/>
    <property type="match status" value="1"/>
</dbReference>
<organism evidence="7">
    <name type="scientific">Rhipicephalus microplus</name>
    <name type="common">Cattle tick</name>
    <name type="synonym">Boophilus microplus</name>
    <dbReference type="NCBI Taxonomy" id="6941"/>
    <lineage>
        <taxon>Eukaryota</taxon>
        <taxon>Metazoa</taxon>
        <taxon>Ecdysozoa</taxon>
        <taxon>Arthropoda</taxon>
        <taxon>Chelicerata</taxon>
        <taxon>Arachnida</taxon>
        <taxon>Acari</taxon>
        <taxon>Parasitiformes</taxon>
        <taxon>Ixodida</taxon>
        <taxon>Ixodoidea</taxon>
        <taxon>Ixodidae</taxon>
        <taxon>Rhipicephalinae</taxon>
        <taxon>Rhipicephalus</taxon>
        <taxon>Boophilus</taxon>
    </lineage>
</organism>
<comment type="similarity">
    <text evidence="5">Belongs to the peptidase S1 family. CLIP subfamily.</text>
</comment>
<dbReference type="GO" id="GO:0006508">
    <property type="term" value="P:proteolysis"/>
    <property type="evidence" value="ECO:0007669"/>
    <property type="project" value="UniProtKB-KW"/>
</dbReference>
<evidence type="ECO:0000256" key="4">
    <source>
        <dbReference type="ARBA" id="ARBA00023157"/>
    </source>
</evidence>
<sequence>MLYGASEFSAGTKVIVKHFYRHENFDFQTFKNDLAILWLDEPIKLGPKARTICLPKSPQNLVGKTVVVAGWGVTTENGTGSPVLRYTTQVVWNLEQCIQGLGGIAFYSPQQICAYKRGSDACQGDSGAPLTLKNGDVYEIVGLVSFGDGCNVEGVPGVYTNIEMYTTWIRDAIESPDKYENTYA</sequence>
<dbReference type="InterPro" id="IPR043504">
    <property type="entry name" value="Peptidase_S1_PA_chymotrypsin"/>
</dbReference>
<dbReference type="InterPro" id="IPR001314">
    <property type="entry name" value="Peptidase_S1A"/>
</dbReference>
<dbReference type="SUPFAM" id="SSF50494">
    <property type="entry name" value="Trypsin-like serine proteases"/>
    <property type="match status" value="1"/>
</dbReference>
<keyword evidence="2" id="KW-0378">Hydrolase</keyword>
<dbReference type="InterPro" id="IPR001254">
    <property type="entry name" value="Trypsin_dom"/>
</dbReference>
<dbReference type="OrthoDB" id="6496394at2759"/>
<dbReference type="GO" id="GO:0004252">
    <property type="term" value="F:serine-type endopeptidase activity"/>
    <property type="evidence" value="ECO:0007669"/>
    <property type="project" value="InterPro"/>
</dbReference>
<dbReference type="InterPro" id="IPR051487">
    <property type="entry name" value="Ser/Thr_Proteases_Immune/Dev"/>
</dbReference>
<protein>
    <submittedName>
        <fullName evidence="7">Putative trypsin-like serine protease</fullName>
    </submittedName>
</protein>
<dbReference type="InterPro" id="IPR009003">
    <property type="entry name" value="Peptidase_S1_PA"/>
</dbReference>
<evidence type="ECO:0000256" key="1">
    <source>
        <dbReference type="ARBA" id="ARBA00022670"/>
    </source>
</evidence>
<dbReference type="PRINTS" id="PR00722">
    <property type="entry name" value="CHYMOTRYPSIN"/>
</dbReference>
<accession>A0A6G5A829</accession>
<dbReference type="FunFam" id="2.40.10.10:FF:000036">
    <property type="entry name" value="Trypsin beta"/>
    <property type="match status" value="1"/>
</dbReference>
<dbReference type="PANTHER" id="PTHR24256">
    <property type="entry name" value="TRYPTASE-RELATED"/>
    <property type="match status" value="1"/>
</dbReference>
<feature type="domain" description="Peptidase S1" evidence="6">
    <location>
        <begin position="1"/>
        <end position="174"/>
    </location>
</feature>
<dbReference type="Pfam" id="PF00089">
    <property type="entry name" value="Trypsin"/>
    <property type="match status" value="1"/>
</dbReference>
<dbReference type="PROSITE" id="PS50240">
    <property type="entry name" value="TRYPSIN_DOM"/>
    <property type="match status" value="1"/>
</dbReference>
<dbReference type="VEuPathDB" id="VectorBase:LOC119164885"/>